<organism evidence="6 7">
    <name type="scientific">Pseudorhodoferax aquiterrae</name>
    <dbReference type="NCBI Taxonomy" id="747304"/>
    <lineage>
        <taxon>Bacteria</taxon>
        <taxon>Pseudomonadati</taxon>
        <taxon>Pseudomonadota</taxon>
        <taxon>Betaproteobacteria</taxon>
        <taxon>Burkholderiales</taxon>
        <taxon>Comamonadaceae</taxon>
    </lineage>
</organism>
<feature type="region of interest" description="Disordered" evidence="4">
    <location>
        <begin position="58"/>
        <end position="87"/>
    </location>
</feature>
<keyword evidence="7" id="KW-1185">Reference proteome</keyword>
<protein>
    <submittedName>
        <fullName evidence="6">Chaperone protein DnaJ</fullName>
    </submittedName>
</protein>
<evidence type="ECO:0000256" key="1">
    <source>
        <dbReference type="ARBA" id="ARBA00022705"/>
    </source>
</evidence>
<feature type="domain" description="J" evidence="5">
    <location>
        <begin position="5"/>
        <end position="61"/>
    </location>
</feature>
<dbReference type="Gene3D" id="2.10.230.10">
    <property type="entry name" value="Heat shock protein DnaJ, cysteine-rich domain"/>
    <property type="match status" value="1"/>
</dbReference>
<keyword evidence="1" id="KW-0235">DNA replication</keyword>
<evidence type="ECO:0000256" key="3">
    <source>
        <dbReference type="ARBA" id="ARBA00023186"/>
    </source>
</evidence>
<keyword evidence="3" id="KW-0143">Chaperone</keyword>
<dbReference type="SMART" id="SM00271">
    <property type="entry name" value="DnaJ"/>
    <property type="match status" value="1"/>
</dbReference>
<dbReference type="SUPFAM" id="SSF57938">
    <property type="entry name" value="DnaJ/Hsp40 cysteine-rich domain"/>
    <property type="match status" value="1"/>
</dbReference>
<sequence length="336" mass="36735">MGNDQAFAELGLPSDASEAEIKAAWRRLASRWHPDRNASAQAVARMQRINQAFEAIQRARQGSEGAAQPAAAPEPPPPPAPARPAHPPIHRKLKLTLEEAAAGCIKALRGSFTPTCQHCEGLGHRVLGSRCRRCRGSGTFVRPTAWFGWPGQPEDCEDCGATGIARELCAPCEGSGTLAEQRYEVQVRIPPGVRDGDLLHVAARRAPADLEVQVGVAAHPLFTLQDDGSLHCRLPVDGFAWMANRSVSVPTLDGVQPLALQRGRQRYELPGQGFPQRHRGPRGLQVVEVEPVFPEKFSTDQDILLDQLIASCAAAQPRLAEWQRTLRTRERKRPRG</sequence>
<dbReference type="InterPro" id="IPR036410">
    <property type="entry name" value="HSP_DnaJ_Cys-rich_dom_sf"/>
</dbReference>
<dbReference type="PROSITE" id="PS50076">
    <property type="entry name" value="DNAJ_2"/>
    <property type="match status" value="1"/>
</dbReference>
<dbReference type="CDD" id="cd06257">
    <property type="entry name" value="DnaJ"/>
    <property type="match status" value="1"/>
</dbReference>
<evidence type="ECO:0000256" key="4">
    <source>
        <dbReference type="SAM" id="MobiDB-lite"/>
    </source>
</evidence>
<name>A0ABQ3FW13_9BURK</name>
<comment type="caution">
    <text evidence="6">The sequence shown here is derived from an EMBL/GenBank/DDBJ whole genome shotgun (WGS) entry which is preliminary data.</text>
</comment>
<dbReference type="PRINTS" id="PR00625">
    <property type="entry name" value="JDOMAIN"/>
</dbReference>
<keyword evidence="2" id="KW-0346">Stress response</keyword>
<accession>A0ABQ3FW13</accession>
<dbReference type="EMBL" id="BMYK01000002">
    <property type="protein sequence ID" value="GHC71684.1"/>
    <property type="molecule type" value="Genomic_DNA"/>
</dbReference>
<dbReference type="SUPFAM" id="SSF49493">
    <property type="entry name" value="HSP40/DnaJ peptide-binding domain"/>
    <property type="match status" value="2"/>
</dbReference>
<dbReference type="Pfam" id="PF00226">
    <property type="entry name" value="DnaJ"/>
    <property type="match status" value="1"/>
</dbReference>
<dbReference type="Gene3D" id="2.60.260.20">
    <property type="entry name" value="Urease metallochaperone UreE, N-terminal domain"/>
    <property type="match status" value="2"/>
</dbReference>
<evidence type="ECO:0000313" key="6">
    <source>
        <dbReference type="EMBL" id="GHC71684.1"/>
    </source>
</evidence>
<feature type="compositionally biased region" description="Pro residues" evidence="4">
    <location>
        <begin position="72"/>
        <end position="87"/>
    </location>
</feature>
<dbReference type="Proteomes" id="UP000626210">
    <property type="component" value="Unassembled WGS sequence"/>
</dbReference>
<evidence type="ECO:0000313" key="7">
    <source>
        <dbReference type="Proteomes" id="UP000626210"/>
    </source>
</evidence>
<dbReference type="PANTHER" id="PTHR43096">
    <property type="entry name" value="DNAJ HOMOLOG 1, MITOCHONDRIAL-RELATED"/>
    <property type="match status" value="1"/>
</dbReference>
<dbReference type="Gene3D" id="1.10.287.110">
    <property type="entry name" value="DnaJ domain"/>
    <property type="match status" value="1"/>
</dbReference>
<reference evidence="7" key="1">
    <citation type="journal article" date="2019" name="Int. J. Syst. Evol. Microbiol.">
        <title>The Global Catalogue of Microorganisms (GCM) 10K type strain sequencing project: providing services to taxonomists for standard genome sequencing and annotation.</title>
        <authorList>
            <consortium name="The Broad Institute Genomics Platform"/>
            <consortium name="The Broad Institute Genome Sequencing Center for Infectious Disease"/>
            <person name="Wu L."/>
            <person name="Ma J."/>
        </authorList>
    </citation>
    <scope>NUCLEOTIDE SEQUENCE [LARGE SCALE GENOMIC DNA]</scope>
    <source>
        <strain evidence="7">KCTC 23314</strain>
    </source>
</reference>
<dbReference type="PANTHER" id="PTHR43096:SF52">
    <property type="entry name" value="DNAJ HOMOLOG 1, MITOCHONDRIAL-RELATED"/>
    <property type="match status" value="1"/>
</dbReference>
<dbReference type="SUPFAM" id="SSF46565">
    <property type="entry name" value="Chaperone J-domain"/>
    <property type="match status" value="1"/>
</dbReference>
<evidence type="ECO:0000256" key="2">
    <source>
        <dbReference type="ARBA" id="ARBA00023016"/>
    </source>
</evidence>
<dbReference type="InterPro" id="IPR036869">
    <property type="entry name" value="J_dom_sf"/>
</dbReference>
<evidence type="ECO:0000259" key="5">
    <source>
        <dbReference type="PROSITE" id="PS50076"/>
    </source>
</evidence>
<dbReference type="InterPro" id="IPR008971">
    <property type="entry name" value="HSP40/DnaJ_pept-bd"/>
</dbReference>
<dbReference type="Pfam" id="PF01556">
    <property type="entry name" value="DnaJ_C"/>
    <property type="match status" value="1"/>
</dbReference>
<proteinExistence type="predicted"/>
<dbReference type="InterPro" id="IPR001623">
    <property type="entry name" value="DnaJ_domain"/>
</dbReference>
<dbReference type="InterPro" id="IPR002939">
    <property type="entry name" value="DnaJ_C"/>
</dbReference>
<dbReference type="RefSeq" id="WP_229882674.1">
    <property type="nucleotide sequence ID" value="NZ_BMYK01000002.1"/>
</dbReference>
<gene>
    <name evidence="6" type="primary">dnaJ</name>
    <name evidence="6" type="ORF">GCM10007320_06940</name>
</gene>